<dbReference type="GO" id="GO:0016020">
    <property type="term" value="C:membrane"/>
    <property type="evidence" value="ECO:0007669"/>
    <property type="project" value="InterPro"/>
</dbReference>
<organism evidence="2 3">
    <name type="scientific">Acidimicrobium ferrooxidans (strain DSM 10331 / JCM 15462 / NBRC 103882 / ICP)</name>
    <dbReference type="NCBI Taxonomy" id="525909"/>
    <lineage>
        <taxon>Bacteria</taxon>
        <taxon>Bacillati</taxon>
        <taxon>Actinomycetota</taxon>
        <taxon>Acidimicrobiia</taxon>
        <taxon>Acidimicrobiales</taxon>
        <taxon>Acidimicrobiaceae</taxon>
        <taxon>Acidimicrobium</taxon>
    </lineage>
</organism>
<reference evidence="2 3" key="1">
    <citation type="journal article" date="2009" name="Stand. Genomic Sci.">
        <title>Complete genome sequence of Acidimicrobium ferrooxidans type strain (ICP).</title>
        <authorList>
            <person name="Clum A."/>
            <person name="Nolan M."/>
            <person name="Lang E."/>
            <person name="Glavina Del Rio T."/>
            <person name="Tice H."/>
            <person name="Copeland A."/>
            <person name="Cheng J.F."/>
            <person name="Lucas S."/>
            <person name="Chen F."/>
            <person name="Bruce D."/>
            <person name="Goodwin L."/>
            <person name="Pitluck S."/>
            <person name="Ivanova N."/>
            <person name="Mavrommatis K."/>
            <person name="Mikhailova N."/>
            <person name="Pati A."/>
            <person name="Chen A."/>
            <person name="Palaniappan K."/>
            <person name="Goker M."/>
            <person name="Spring S."/>
            <person name="Land M."/>
            <person name="Hauser L."/>
            <person name="Chang Y.J."/>
            <person name="Jeffries C.C."/>
            <person name="Chain P."/>
            <person name="Bristow J."/>
            <person name="Eisen J.A."/>
            <person name="Markowitz V."/>
            <person name="Hugenholtz P."/>
            <person name="Kyrpides N.C."/>
            <person name="Klenk H.P."/>
            <person name="Lapidus A."/>
        </authorList>
    </citation>
    <scope>NUCLEOTIDE SEQUENCE [LARGE SCALE GENOMIC DNA]</scope>
    <source>
        <strain evidence="3">DSM 10331 / JCM 15462 / NBRC 103882 / ICP</strain>
    </source>
</reference>
<keyword evidence="3" id="KW-1185">Reference proteome</keyword>
<proteinExistence type="predicted"/>
<dbReference type="RefSeq" id="WP_015798716.1">
    <property type="nucleotide sequence ID" value="NC_013124.1"/>
</dbReference>
<sequence>MRRAALSVTSAVASFAIVVGAGGGLRSLHALAADVFGSSAAAHTASSSTKAHRAVATYAPVAPTTVDGATINYGYGELQTAVTFARHRLESIQVIHFVAADSYSAALEQAAVGILDHEVLAAQGLPIEVVTGATYTSEAYATSVQAALDRERART</sequence>
<evidence type="ECO:0000313" key="2">
    <source>
        <dbReference type="EMBL" id="ACU54230.1"/>
    </source>
</evidence>
<dbReference type="KEGG" id="afo:Afer_1300"/>
<dbReference type="eggNOG" id="COG3976">
    <property type="taxonomic scope" value="Bacteria"/>
</dbReference>
<feature type="domain" description="FMN-binding" evidence="1">
    <location>
        <begin position="74"/>
        <end position="151"/>
    </location>
</feature>
<dbReference type="GO" id="GO:0010181">
    <property type="term" value="F:FMN binding"/>
    <property type="evidence" value="ECO:0007669"/>
    <property type="project" value="InterPro"/>
</dbReference>
<dbReference type="EMBL" id="CP001631">
    <property type="protein sequence ID" value="ACU54230.1"/>
    <property type="molecule type" value="Genomic_DNA"/>
</dbReference>
<dbReference type="HOGENOM" id="CLU_065810_2_1_11"/>
<evidence type="ECO:0000259" key="1">
    <source>
        <dbReference type="SMART" id="SM00900"/>
    </source>
</evidence>
<accession>C7LZS2</accession>
<dbReference type="Proteomes" id="UP000000771">
    <property type="component" value="Chromosome"/>
</dbReference>
<dbReference type="OrthoDB" id="8099475at2"/>
<dbReference type="InterPro" id="IPR007329">
    <property type="entry name" value="FMN-bd"/>
</dbReference>
<name>C7LZS2_ACIFD</name>
<dbReference type="AlphaFoldDB" id="C7LZS2"/>
<protein>
    <submittedName>
        <fullName evidence="2">FMN-binding domain protein</fullName>
    </submittedName>
</protein>
<dbReference type="Gene3D" id="3.90.1010.20">
    <property type="match status" value="1"/>
</dbReference>
<evidence type="ECO:0000313" key="3">
    <source>
        <dbReference type="Proteomes" id="UP000000771"/>
    </source>
</evidence>
<dbReference type="Pfam" id="PF04205">
    <property type="entry name" value="FMN_bind"/>
    <property type="match status" value="1"/>
</dbReference>
<gene>
    <name evidence="2" type="ordered locus">Afer_1300</name>
</gene>
<dbReference type="STRING" id="525909.Afer_1300"/>
<dbReference type="SMART" id="SM00900">
    <property type="entry name" value="FMN_bind"/>
    <property type="match status" value="1"/>
</dbReference>